<dbReference type="SUPFAM" id="SSF52499">
    <property type="entry name" value="Isochorismatase-like hydrolases"/>
    <property type="match status" value="1"/>
</dbReference>
<accession>A0A9N9GMT4</accession>
<evidence type="ECO:0000313" key="3">
    <source>
        <dbReference type="EMBL" id="CAG8617093.1"/>
    </source>
</evidence>
<evidence type="ECO:0000313" key="4">
    <source>
        <dbReference type="Proteomes" id="UP000789508"/>
    </source>
</evidence>
<gene>
    <name evidence="3" type="ORF">ALEPTO_LOCUS8804</name>
</gene>
<dbReference type="Pfam" id="PF00857">
    <property type="entry name" value="Isochorismatase"/>
    <property type="match status" value="1"/>
</dbReference>
<proteinExistence type="inferred from homology"/>
<protein>
    <submittedName>
        <fullName evidence="3">7805_t:CDS:1</fullName>
    </submittedName>
</protein>
<dbReference type="OrthoDB" id="269496at2759"/>
<dbReference type="PANTHER" id="PTHR14119">
    <property type="entry name" value="HYDROLASE"/>
    <property type="match status" value="1"/>
</dbReference>
<dbReference type="InterPro" id="IPR036380">
    <property type="entry name" value="Isochorismatase-like_sf"/>
</dbReference>
<dbReference type="FunFam" id="3.40.50.850:FF:000001">
    <property type="entry name" value="Isochorismatase domain-containing protein 1"/>
    <property type="match status" value="1"/>
</dbReference>
<reference evidence="3" key="1">
    <citation type="submission" date="2021-06" db="EMBL/GenBank/DDBJ databases">
        <authorList>
            <person name="Kallberg Y."/>
            <person name="Tangrot J."/>
            <person name="Rosling A."/>
        </authorList>
    </citation>
    <scope>NUCLEOTIDE SEQUENCE</scope>
    <source>
        <strain evidence="3">FL130A</strain>
    </source>
</reference>
<dbReference type="EMBL" id="CAJVPS010005634">
    <property type="protein sequence ID" value="CAG8617093.1"/>
    <property type="molecule type" value="Genomic_DNA"/>
</dbReference>
<comment type="similarity">
    <text evidence="1">Belongs to the isochorismatase family.</text>
</comment>
<dbReference type="AlphaFoldDB" id="A0A9N9GMT4"/>
<dbReference type="InterPro" id="IPR000868">
    <property type="entry name" value="Isochorismatase-like_dom"/>
</dbReference>
<dbReference type="Proteomes" id="UP000789508">
    <property type="component" value="Unassembled WGS sequence"/>
</dbReference>
<dbReference type="InterPro" id="IPR050993">
    <property type="entry name" value="Isochorismatase_domain"/>
</dbReference>
<feature type="domain" description="Isochorismatase-like" evidence="2">
    <location>
        <begin position="15"/>
        <end position="162"/>
    </location>
</feature>
<evidence type="ECO:0000259" key="2">
    <source>
        <dbReference type="Pfam" id="PF00857"/>
    </source>
</evidence>
<dbReference type="CDD" id="cd01012">
    <property type="entry name" value="YcaC_related"/>
    <property type="match status" value="1"/>
</dbReference>
<comment type="caution">
    <text evidence="3">The sequence shown here is derived from an EMBL/GenBank/DDBJ whole genome shotgun (WGS) entry which is preliminary data.</text>
</comment>
<organism evidence="3 4">
    <name type="scientific">Ambispora leptoticha</name>
    <dbReference type="NCBI Taxonomy" id="144679"/>
    <lineage>
        <taxon>Eukaryota</taxon>
        <taxon>Fungi</taxon>
        <taxon>Fungi incertae sedis</taxon>
        <taxon>Mucoromycota</taxon>
        <taxon>Glomeromycotina</taxon>
        <taxon>Glomeromycetes</taxon>
        <taxon>Archaeosporales</taxon>
        <taxon>Ambisporaceae</taxon>
        <taxon>Ambispora</taxon>
    </lineage>
</organism>
<name>A0A9N9GMT4_9GLOM</name>
<dbReference type="Gene3D" id="3.40.50.850">
    <property type="entry name" value="Isochorismatase-like"/>
    <property type="match status" value="1"/>
</dbReference>
<evidence type="ECO:0000256" key="1">
    <source>
        <dbReference type="ARBA" id="ARBA00006336"/>
    </source>
</evidence>
<keyword evidence="4" id="KW-1185">Reference proteome</keyword>
<sequence>MSVLRNVAKLNLSTTAFFVCDIQERFRHFIYQFPSLLSTTNKMISAAKILDIPIVVTEQNPKALGNTVPEIDTSYAKIVLPKTKFSMFLPEIEKLLKENSINSVVLFGIESHVCILQTTLDLLENNYNVHVLADGVSSMNNPEIDIALGRMRQAGALITSSESVLFQLLVDSNHEKFKRISNLVKEYKDATANNKLLYRATL</sequence>
<dbReference type="PANTHER" id="PTHR14119:SF3">
    <property type="entry name" value="ISOCHORISMATASE DOMAIN-CONTAINING PROTEIN 2"/>
    <property type="match status" value="1"/>
</dbReference>